<protein>
    <submittedName>
        <fullName evidence="4">Sensor domain-containing protein</fullName>
    </submittedName>
</protein>
<evidence type="ECO:0000313" key="5">
    <source>
        <dbReference type="Proteomes" id="UP000722125"/>
    </source>
</evidence>
<organism evidence="4 5">
    <name type="scientific">Cellulomonas fulva</name>
    <dbReference type="NCBI Taxonomy" id="2835530"/>
    <lineage>
        <taxon>Bacteria</taxon>
        <taxon>Bacillati</taxon>
        <taxon>Actinomycetota</taxon>
        <taxon>Actinomycetes</taxon>
        <taxon>Micrococcales</taxon>
        <taxon>Cellulomonadaceae</taxon>
        <taxon>Cellulomonas</taxon>
    </lineage>
</organism>
<feature type="transmembrane region" description="Helical" evidence="2">
    <location>
        <begin position="28"/>
        <end position="46"/>
    </location>
</feature>
<keyword evidence="5" id="KW-1185">Reference proteome</keyword>
<dbReference type="RefSeq" id="WP_214352308.1">
    <property type="nucleotide sequence ID" value="NZ_JAHBOH010000002.1"/>
</dbReference>
<feature type="compositionally biased region" description="Pro residues" evidence="1">
    <location>
        <begin position="67"/>
        <end position="86"/>
    </location>
</feature>
<feature type="region of interest" description="Disordered" evidence="1">
    <location>
        <begin position="56"/>
        <end position="86"/>
    </location>
</feature>
<accession>A0ABS5U1W2</accession>
<gene>
    <name evidence="4" type="ORF">KIN34_13975</name>
</gene>
<name>A0ABS5U1W2_9CELL</name>
<dbReference type="EMBL" id="JAHBOH010000002">
    <property type="protein sequence ID" value="MBT0995393.1"/>
    <property type="molecule type" value="Genomic_DNA"/>
</dbReference>
<feature type="domain" description="PknH-like extracellular" evidence="3">
    <location>
        <begin position="158"/>
        <end position="272"/>
    </location>
</feature>
<keyword evidence="2" id="KW-0472">Membrane</keyword>
<feature type="compositionally biased region" description="Low complexity" evidence="1">
    <location>
        <begin position="56"/>
        <end position="66"/>
    </location>
</feature>
<keyword evidence="2" id="KW-1133">Transmembrane helix</keyword>
<dbReference type="Proteomes" id="UP000722125">
    <property type="component" value="Unassembled WGS sequence"/>
</dbReference>
<dbReference type="InterPro" id="IPR038232">
    <property type="entry name" value="PknH-like_Extracell_sf"/>
</dbReference>
<evidence type="ECO:0000259" key="3">
    <source>
        <dbReference type="Pfam" id="PF14032"/>
    </source>
</evidence>
<feature type="region of interest" description="Disordered" evidence="1">
    <location>
        <begin position="1"/>
        <end position="22"/>
    </location>
</feature>
<keyword evidence="2" id="KW-0812">Transmembrane</keyword>
<evidence type="ECO:0000313" key="4">
    <source>
        <dbReference type="EMBL" id="MBT0995393.1"/>
    </source>
</evidence>
<dbReference type="Gene3D" id="3.40.1000.70">
    <property type="entry name" value="PknH-like extracellular domain"/>
    <property type="match status" value="1"/>
</dbReference>
<evidence type="ECO:0000256" key="2">
    <source>
        <dbReference type="SAM" id="Phobius"/>
    </source>
</evidence>
<dbReference type="Pfam" id="PF14032">
    <property type="entry name" value="PknH_C"/>
    <property type="match status" value="1"/>
</dbReference>
<dbReference type="InterPro" id="IPR026954">
    <property type="entry name" value="PknH-like_Extracell"/>
</dbReference>
<reference evidence="4 5" key="1">
    <citation type="submission" date="2021-05" db="EMBL/GenBank/DDBJ databases">
        <title>Description of Cellulomonas sp. DKR-3 sp. nov.</title>
        <authorList>
            <person name="Dahal R.H."/>
            <person name="Chaudhary D.K."/>
        </authorList>
    </citation>
    <scope>NUCLEOTIDE SEQUENCE [LARGE SCALE GENOMIC DNA]</scope>
    <source>
        <strain evidence="4 5">DKR-3</strain>
    </source>
</reference>
<proteinExistence type="predicted"/>
<evidence type="ECO:0000256" key="1">
    <source>
        <dbReference type="SAM" id="MobiDB-lite"/>
    </source>
</evidence>
<sequence>MTSTEPRGPDASPPPTTRSGTPAARRSWWWAVVVAAVVVAVLLLVVQPWGSHETEPVIVPTTASPTPTAPPTGPAPRPSPTPTVPPVPGEEAEFDDDALHLLFVRQRELQSVVPAAEDGVTAGIRPGELTWGLPQGSSVDPAQCNVAVTVVDATPPGFDARSWGNDAMEFTQTLTRLDDAAQAQEAFRDLVTAVDGCPTYAQVNPGTDGARWAAQPAIEGQGTYPSIVQEVVHVAEGARTPTYRGHLLVGNVIVSWTAAAVAEGDDDAARLATLGPPEALSMMVQDRARLAVQSLG</sequence>
<comment type="caution">
    <text evidence="4">The sequence shown here is derived from an EMBL/GenBank/DDBJ whole genome shotgun (WGS) entry which is preliminary data.</text>
</comment>